<feature type="region of interest" description="Disordered" evidence="1">
    <location>
        <begin position="29"/>
        <end position="91"/>
    </location>
</feature>
<proteinExistence type="predicted"/>
<name>A0AAD9CH89_DISEL</name>
<dbReference type="Proteomes" id="UP001228049">
    <property type="component" value="Unassembled WGS sequence"/>
</dbReference>
<evidence type="ECO:0000256" key="1">
    <source>
        <dbReference type="SAM" id="MobiDB-lite"/>
    </source>
</evidence>
<dbReference type="PROSITE" id="PS51257">
    <property type="entry name" value="PROKAR_LIPOPROTEIN"/>
    <property type="match status" value="1"/>
</dbReference>
<dbReference type="AlphaFoldDB" id="A0AAD9CH89"/>
<accession>A0AAD9CH89</accession>
<feature type="compositionally biased region" description="Pro residues" evidence="1">
    <location>
        <begin position="37"/>
        <end position="46"/>
    </location>
</feature>
<protein>
    <submittedName>
        <fullName evidence="2">MICOS complex subunit MIC60</fullName>
    </submittedName>
</protein>
<evidence type="ECO:0000313" key="2">
    <source>
        <dbReference type="EMBL" id="KAK1899519.1"/>
    </source>
</evidence>
<dbReference type="EMBL" id="JASDAP010000007">
    <property type="protein sequence ID" value="KAK1899519.1"/>
    <property type="molecule type" value="Genomic_DNA"/>
</dbReference>
<gene>
    <name evidence="2" type="ORF">KUDE01_000310</name>
</gene>
<reference evidence="2" key="1">
    <citation type="submission" date="2023-04" db="EMBL/GenBank/DDBJ databases">
        <title>Chromosome-level genome of Chaenocephalus aceratus.</title>
        <authorList>
            <person name="Park H."/>
        </authorList>
    </citation>
    <scope>NUCLEOTIDE SEQUENCE</scope>
    <source>
        <strain evidence="2">DE</strain>
        <tissue evidence="2">Muscle</tissue>
    </source>
</reference>
<evidence type="ECO:0000313" key="3">
    <source>
        <dbReference type="Proteomes" id="UP001228049"/>
    </source>
</evidence>
<keyword evidence="3" id="KW-1185">Reference proteome</keyword>
<comment type="caution">
    <text evidence="2">The sequence shown here is derived from an EMBL/GenBank/DDBJ whole genome shotgun (WGS) entry which is preliminary data.</text>
</comment>
<organism evidence="2 3">
    <name type="scientific">Dissostichus eleginoides</name>
    <name type="common">Patagonian toothfish</name>
    <name type="synonym">Dissostichus amissus</name>
    <dbReference type="NCBI Taxonomy" id="100907"/>
    <lineage>
        <taxon>Eukaryota</taxon>
        <taxon>Metazoa</taxon>
        <taxon>Chordata</taxon>
        <taxon>Craniata</taxon>
        <taxon>Vertebrata</taxon>
        <taxon>Euteleostomi</taxon>
        <taxon>Actinopterygii</taxon>
        <taxon>Neopterygii</taxon>
        <taxon>Teleostei</taxon>
        <taxon>Neoteleostei</taxon>
        <taxon>Acanthomorphata</taxon>
        <taxon>Eupercaria</taxon>
        <taxon>Perciformes</taxon>
        <taxon>Notothenioidei</taxon>
        <taxon>Nototheniidae</taxon>
        <taxon>Dissostichus</taxon>
    </lineage>
</organism>
<sequence>MRPGGGKVPGLGSGPFQCQALSVSACCSSRGFHPLHNPGPSPPAVPTGPSKPDFPRRRASRGGPQPGTGGRQGRKGEAGEPASEPGKGVGL</sequence>